<keyword evidence="11 12" id="KW-0407">Ion channel</keyword>
<evidence type="ECO:0000256" key="1">
    <source>
        <dbReference type="ARBA" id="ARBA00004141"/>
    </source>
</evidence>
<keyword evidence="9 13" id="KW-0472">Membrane</keyword>
<name>A0A8S0YXK9_ARCPL</name>
<evidence type="ECO:0000256" key="7">
    <source>
        <dbReference type="ARBA" id="ARBA00023053"/>
    </source>
</evidence>
<protein>
    <submittedName>
        <fullName evidence="14">Uncharacterized protein</fullName>
    </submittedName>
</protein>
<dbReference type="OrthoDB" id="6628406at2759"/>
<dbReference type="GO" id="GO:0015280">
    <property type="term" value="F:ligand-gated sodium channel activity"/>
    <property type="evidence" value="ECO:0007669"/>
    <property type="project" value="TreeGrafter"/>
</dbReference>
<dbReference type="InterPro" id="IPR001873">
    <property type="entry name" value="ENaC"/>
</dbReference>
<evidence type="ECO:0000256" key="3">
    <source>
        <dbReference type="ARBA" id="ARBA00022448"/>
    </source>
</evidence>
<dbReference type="AlphaFoldDB" id="A0A8S0YXK9"/>
<evidence type="ECO:0000256" key="6">
    <source>
        <dbReference type="ARBA" id="ARBA00022989"/>
    </source>
</evidence>
<organism evidence="14 15">
    <name type="scientific">Arctia plantaginis</name>
    <name type="common">Wood tiger moth</name>
    <name type="synonym">Phalaena plantaginis</name>
    <dbReference type="NCBI Taxonomy" id="874455"/>
    <lineage>
        <taxon>Eukaryota</taxon>
        <taxon>Metazoa</taxon>
        <taxon>Ecdysozoa</taxon>
        <taxon>Arthropoda</taxon>
        <taxon>Hexapoda</taxon>
        <taxon>Insecta</taxon>
        <taxon>Pterygota</taxon>
        <taxon>Neoptera</taxon>
        <taxon>Endopterygota</taxon>
        <taxon>Lepidoptera</taxon>
        <taxon>Glossata</taxon>
        <taxon>Ditrysia</taxon>
        <taxon>Noctuoidea</taxon>
        <taxon>Erebidae</taxon>
        <taxon>Arctiinae</taxon>
        <taxon>Arctia</taxon>
    </lineage>
</organism>
<evidence type="ECO:0000313" key="14">
    <source>
        <dbReference type="EMBL" id="CAB3222784.1"/>
    </source>
</evidence>
<evidence type="ECO:0000256" key="12">
    <source>
        <dbReference type="RuleBase" id="RU000679"/>
    </source>
</evidence>
<dbReference type="Pfam" id="PF00858">
    <property type="entry name" value="ASC"/>
    <property type="match status" value="1"/>
</dbReference>
<dbReference type="GO" id="GO:0005886">
    <property type="term" value="C:plasma membrane"/>
    <property type="evidence" value="ECO:0007669"/>
    <property type="project" value="TreeGrafter"/>
</dbReference>
<keyword evidence="7" id="KW-0915">Sodium</keyword>
<gene>
    <name evidence="14" type="ORF">APLA_LOCUS1265</name>
</gene>
<keyword evidence="15" id="KW-1185">Reference proteome</keyword>
<keyword evidence="5 12" id="KW-0812">Transmembrane</keyword>
<keyword evidence="10 12" id="KW-0739">Sodium transport</keyword>
<dbReference type="EMBL" id="CADEBC010000100">
    <property type="protein sequence ID" value="CAB3222784.1"/>
    <property type="molecule type" value="Genomic_DNA"/>
</dbReference>
<keyword evidence="3 12" id="KW-0813">Transport</keyword>
<evidence type="ECO:0000256" key="10">
    <source>
        <dbReference type="ARBA" id="ARBA00023201"/>
    </source>
</evidence>
<evidence type="ECO:0000313" key="15">
    <source>
        <dbReference type="Proteomes" id="UP000494106"/>
    </source>
</evidence>
<evidence type="ECO:0000256" key="9">
    <source>
        <dbReference type="ARBA" id="ARBA00023136"/>
    </source>
</evidence>
<comment type="subcellular location">
    <subcellularLocation>
        <location evidence="1">Membrane</location>
        <topology evidence="1">Multi-pass membrane protein</topology>
    </subcellularLocation>
</comment>
<proteinExistence type="inferred from homology"/>
<sequence>MFSERTHQVQVINEDVQEIQPKHDSTAKKTEKFELLQNQFTKYFKLFLNTSSIHGLNHIVAARRQFMESILWLSIIVISGYGSLYLSSITWGRYQSSPTVISMDRDMFAWNTTFPCVTICPNGILNIDPKKLELYLNNSKVENKTALQSFIIGLANASYKSFEYVPEYFEVPPEEYVDLLLNLSLEFKPTLTIGVANVALNVVPTITEMGLCYAINSRTAIYNSPDESKESNKTRLKNFILKLANATYNTFEDVPNYPDIHPDEYLALLLNLSLPLKPLFTGSLKMTVALPTVTEMGICYAVNSRTAVYNSPEYLAANRWDVIPNENETFYAHPLDGEVFVKLTMNRGHSFTIYVHGPQETPDITSKSHVLLETLFLKIYVTALTVYTSPEAAK</sequence>
<comment type="similarity">
    <text evidence="2 12">Belongs to the amiloride-sensitive sodium channel (TC 1.A.6) family.</text>
</comment>
<dbReference type="PANTHER" id="PTHR11690">
    <property type="entry name" value="AMILORIDE-SENSITIVE SODIUM CHANNEL-RELATED"/>
    <property type="match status" value="1"/>
</dbReference>
<evidence type="ECO:0000256" key="13">
    <source>
        <dbReference type="SAM" id="Phobius"/>
    </source>
</evidence>
<evidence type="ECO:0000256" key="2">
    <source>
        <dbReference type="ARBA" id="ARBA00007193"/>
    </source>
</evidence>
<evidence type="ECO:0000256" key="5">
    <source>
        <dbReference type="ARBA" id="ARBA00022692"/>
    </source>
</evidence>
<reference evidence="14 15" key="1">
    <citation type="submission" date="2020-04" db="EMBL/GenBank/DDBJ databases">
        <authorList>
            <person name="Wallbank WR R."/>
            <person name="Pardo Diaz C."/>
            <person name="Kozak K."/>
            <person name="Martin S."/>
            <person name="Jiggins C."/>
            <person name="Moest M."/>
            <person name="Warren A I."/>
            <person name="Byers J.R.P. K."/>
            <person name="Montejo-Kovacevich G."/>
            <person name="Yen C E."/>
        </authorList>
    </citation>
    <scope>NUCLEOTIDE SEQUENCE [LARGE SCALE GENOMIC DNA]</scope>
</reference>
<evidence type="ECO:0000256" key="4">
    <source>
        <dbReference type="ARBA" id="ARBA00022461"/>
    </source>
</evidence>
<keyword evidence="6 13" id="KW-1133">Transmembrane helix</keyword>
<evidence type="ECO:0000256" key="11">
    <source>
        <dbReference type="ARBA" id="ARBA00023303"/>
    </source>
</evidence>
<dbReference type="PANTHER" id="PTHR11690:SF240">
    <property type="entry name" value="PICKPOCKET 25-RELATED"/>
    <property type="match status" value="1"/>
</dbReference>
<feature type="transmembrane region" description="Helical" evidence="13">
    <location>
        <begin position="70"/>
        <end position="91"/>
    </location>
</feature>
<comment type="caution">
    <text evidence="14">The sequence shown here is derived from an EMBL/GenBank/DDBJ whole genome shotgun (WGS) entry which is preliminary data.</text>
</comment>
<dbReference type="Proteomes" id="UP000494106">
    <property type="component" value="Unassembled WGS sequence"/>
</dbReference>
<accession>A0A8S0YXK9</accession>
<keyword evidence="4 12" id="KW-0894">Sodium channel</keyword>
<evidence type="ECO:0000256" key="8">
    <source>
        <dbReference type="ARBA" id="ARBA00023065"/>
    </source>
</evidence>
<keyword evidence="8 12" id="KW-0406">Ion transport</keyword>